<accession>A0A917HM96</accession>
<dbReference type="PANTHER" id="PTHR32089">
    <property type="entry name" value="METHYL-ACCEPTING CHEMOTAXIS PROTEIN MCPB"/>
    <property type="match status" value="1"/>
</dbReference>
<evidence type="ECO:0000313" key="6">
    <source>
        <dbReference type="Proteomes" id="UP000600247"/>
    </source>
</evidence>
<dbReference type="GO" id="GO:0016020">
    <property type="term" value="C:membrane"/>
    <property type="evidence" value="ECO:0007669"/>
    <property type="project" value="InterPro"/>
</dbReference>
<evidence type="ECO:0000256" key="2">
    <source>
        <dbReference type="PROSITE-ProRule" id="PRU00284"/>
    </source>
</evidence>
<sequence>MTMKKELTVLDKRNRLFIKILWGLLALGIVADIGAGLGTDMILLLVIVGTVSIGIATFMTYKRILVSYIMYYVPIILMAITTLLIVSDPNPIISTYFLTFVGIALMTLYADYKPIVFSGLLSMGLSTYLFLTPKYKDILFPNDSLIYLYLYIIFITIALASSAKFSQKLQEEVLVERSDALASKEMAEQLVEKMKSSILVLGEFSSEQKNTAQSTGQISREVTTTFTEMSASIEKQTGMVLNVSSSAQTIESAVTQLLEGATRLQQYSADTAALTEDGNTLVHTLSTEVERVRAIISQTVEMMKQLIEQNERVSSIVGSISEISEQTNLLSLNAAIEAARAGEQGRGFAVVAGEVRKLADNASLAANEINDILGAIHTQISAVSEQVNLGDQAADVSYNAAQQVEKIIRSINGNTEQVKQQSDTVGVSSRQLHEQYSSIADEMTSMAATTEQNMASVEEVCASMENQDSKINHLVDGYGKLDSLISELTQLVEQKKTKQN</sequence>
<organism evidence="5 6">
    <name type="scientific">Paenibacillus radicis</name>
    <name type="common">ex Gao et al. 2016</name>
    <dbReference type="NCBI Taxonomy" id="1737354"/>
    <lineage>
        <taxon>Bacteria</taxon>
        <taxon>Bacillati</taxon>
        <taxon>Bacillota</taxon>
        <taxon>Bacilli</taxon>
        <taxon>Bacillales</taxon>
        <taxon>Paenibacillaceae</taxon>
        <taxon>Paenibacillus</taxon>
    </lineage>
</organism>
<dbReference type="SUPFAM" id="SSF58104">
    <property type="entry name" value="Methyl-accepting chemotaxis protein (MCP) signaling domain"/>
    <property type="match status" value="1"/>
</dbReference>
<evidence type="ECO:0000256" key="1">
    <source>
        <dbReference type="ARBA" id="ARBA00023224"/>
    </source>
</evidence>
<keyword evidence="3" id="KW-0812">Transmembrane</keyword>
<feature type="domain" description="Methyl-accepting transducer" evidence="4">
    <location>
        <begin position="211"/>
        <end position="468"/>
    </location>
</feature>
<dbReference type="Proteomes" id="UP000600247">
    <property type="component" value="Unassembled WGS sequence"/>
</dbReference>
<dbReference type="EMBL" id="BMHY01000012">
    <property type="protein sequence ID" value="GGG83709.1"/>
    <property type="molecule type" value="Genomic_DNA"/>
</dbReference>
<dbReference type="AlphaFoldDB" id="A0A917HM96"/>
<keyword evidence="3" id="KW-1133">Transmembrane helix</keyword>
<keyword evidence="6" id="KW-1185">Reference proteome</keyword>
<keyword evidence="1 2" id="KW-0807">Transducer</keyword>
<dbReference type="Gene3D" id="1.10.287.950">
    <property type="entry name" value="Methyl-accepting chemotaxis protein"/>
    <property type="match status" value="1"/>
</dbReference>
<protein>
    <submittedName>
        <fullName evidence="5">Methyl-accepting chemotaxis protein</fullName>
    </submittedName>
</protein>
<feature type="transmembrane region" description="Helical" evidence="3">
    <location>
        <begin position="115"/>
        <end position="132"/>
    </location>
</feature>
<dbReference type="PANTHER" id="PTHR32089:SF112">
    <property type="entry name" value="LYSOZYME-LIKE PROTEIN-RELATED"/>
    <property type="match status" value="1"/>
</dbReference>
<dbReference type="PROSITE" id="PS50111">
    <property type="entry name" value="CHEMOTAXIS_TRANSDUC_2"/>
    <property type="match status" value="1"/>
</dbReference>
<proteinExistence type="predicted"/>
<name>A0A917HM96_9BACL</name>
<dbReference type="GO" id="GO:0007165">
    <property type="term" value="P:signal transduction"/>
    <property type="evidence" value="ECO:0007669"/>
    <property type="project" value="UniProtKB-KW"/>
</dbReference>
<feature type="transmembrane region" description="Helical" evidence="3">
    <location>
        <begin position="92"/>
        <end position="110"/>
    </location>
</feature>
<feature type="transmembrane region" description="Helical" evidence="3">
    <location>
        <begin position="16"/>
        <end position="35"/>
    </location>
</feature>
<reference evidence="5 6" key="1">
    <citation type="journal article" date="2014" name="Int. J. Syst. Evol. Microbiol.">
        <title>Complete genome sequence of Corynebacterium casei LMG S-19264T (=DSM 44701T), isolated from a smear-ripened cheese.</title>
        <authorList>
            <consortium name="US DOE Joint Genome Institute (JGI-PGF)"/>
            <person name="Walter F."/>
            <person name="Albersmeier A."/>
            <person name="Kalinowski J."/>
            <person name="Ruckert C."/>
        </authorList>
    </citation>
    <scope>NUCLEOTIDE SEQUENCE [LARGE SCALE GENOMIC DNA]</scope>
    <source>
        <strain evidence="5 6">CGMCC 1.15286</strain>
    </source>
</reference>
<evidence type="ECO:0000256" key="3">
    <source>
        <dbReference type="SAM" id="Phobius"/>
    </source>
</evidence>
<dbReference type="Pfam" id="PF00015">
    <property type="entry name" value="MCPsignal"/>
    <property type="match status" value="1"/>
</dbReference>
<keyword evidence="3" id="KW-0472">Membrane</keyword>
<feature type="transmembrane region" description="Helical" evidence="3">
    <location>
        <begin position="144"/>
        <end position="163"/>
    </location>
</feature>
<evidence type="ECO:0000313" key="5">
    <source>
        <dbReference type="EMBL" id="GGG83709.1"/>
    </source>
</evidence>
<dbReference type="SMART" id="SM00283">
    <property type="entry name" value="MA"/>
    <property type="match status" value="1"/>
</dbReference>
<feature type="transmembrane region" description="Helical" evidence="3">
    <location>
        <begin position="41"/>
        <end position="61"/>
    </location>
</feature>
<comment type="caution">
    <text evidence="5">The sequence shown here is derived from an EMBL/GenBank/DDBJ whole genome shotgun (WGS) entry which is preliminary data.</text>
</comment>
<feature type="transmembrane region" description="Helical" evidence="3">
    <location>
        <begin position="68"/>
        <end position="86"/>
    </location>
</feature>
<dbReference type="InterPro" id="IPR004089">
    <property type="entry name" value="MCPsignal_dom"/>
</dbReference>
<evidence type="ECO:0000259" key="4">
    <source>
        <dbReference type="PROSITE" id="PS50111"/>
    </source>
</evidence>
<gene>
    <name evidence="5" type="ORF">GCM10010918_46770</name>
</gene>